<dbReference type="EMBL" id="ASHM01048562">
    <property type="protein sequence ID" value="PNX85361.1"/>
    <property type="molecule type" value="Genomic_DNA"/>
</dbReference>
<evidence type="ECO:0000313" key="1">
    <source>
        <dbReference type="EMBL" id="PNX85361.1"/>
    </source>
</evidence>
<reference evidence="1 2" key="2">
    <citation type="journal article" date="2017" name="Front. Plant Sci.">
        <title>Gene Classification and Mining of Molecular Markers Useful in Red Clover (Trifolium pratense) Breeding.</title>
        <authorList>
            <person name="Istvanek J."/>
            <person name="Dluhosova J."/>
            <person name="Dluhos P."/>
            <person name="Patkova L."/>
            <person name="Nedelnik J."/>
            <person name="Repkova J."/>
        </authorList>
    </citation>
    <scope>NUCLEOTIDE SEQUENCE [LARGE SCALE GENOMIC DNA]</scope>
    <source>
        <strain evidence="2">cv. Tatra</strain>
        <tissue evidence="1">Young leaves</tissue>
    </source>
</reference>
<sequence>MATEDAICNNTVGATEKPFKFEGLHFKRWQQKMYFFLTLKKVVNVLKERVYASLGVLQLKDNLQQLIKHI</sequence>
<protein>
    <recommendedName>
        <fullName evidence="3">Retrovirus-related Pol polyprotein from transposon TNT 1-94</fullName>
    </recommendedName>
</protein>
<comment type="caution">
    <text evidence="1">The sequence shown here is derived from an EMBL/GenBank/DDBJ whole genome shotgun (WGS) entry which is preliminary data.</text>
</comment>
<dbReference type="AlphaFoldDB" id="A0A2K3M3K7"/>
<reference evidence="1 2" key="1">
    <citation type="journal article" date="2014" name="Am. J. Bot.">
        <title>Genome assembly and annotation for red clover (Trifolium pratense; Fabaceae).</title>
        <authorList>
            <person name="Istvanek J."/>
            <person name="Jaros M."/>
            <person name="Krenek A."/>
            <person name="Repkova J."/>
        </authorList>
    </citation>
    <scope>NUCLEOTIDE SEQUENCE [LARGE SCALE GENOMIC DNA]</scope>
    <source>
        <strain evidence="2">cv. Tatra</strain>
        <tissue evidence="1">Young leaves</tissue>
    </source>
</reference>
<organism evidence="1 2">
    <name type="scientific">Trifolium pratense</name>
    <name type="common">Red clover</name>
    <dbReference type="NCBI Taxonomy" id="57577"/>
    <lineage>
        <taxon>Eukaryota</taxon>
        <taxon>Viridiplantae</taxon>
        <taxon>Streptophyta</taxon>
        <taxon>Embryophyta</taxon>
        <taxon>Tracheophyta</taxon>
        <taxon>Spermatophyta</taxon>
        <taxon>Magnoliopsida</taxon>
        <taxon>eudicotyledons</taxon>
        <taxon>Gunneridae</taxon>
        <taxon>Pentapetalae</taxon>
        <taxon>rosids</taxon>
        <taxon>fabids</taxon>
        <taxon>Fabales</taxon>
        <taxon>Fabaceae</taxon>
        <taxon>Papilionoideae</taxon>
        <taxon>50 kb inversion clade</taxon>
        <taxon>NPAAA clade</taxon>
        <taxon>Hologalegina</taxon>
        <taxon>IRL clade</taxon>
        <taxon>Trifolieae</taxon>
        <taxon>Trifolium</taxon>
    </lineage>
</organism>
<name>A0A2K3M3K7_TRIPR</name>
<evidence type="ECO:0000313" key="2">
    <source>
        <dbReference type="Proteomes" id="UP000236291"/>
    </source>
</evidence>
<gene>
    <name evidence="1" type="ORF">L195_g041429</name>
</gene>
<evidence type="ECO:0008006" key="3">
    <source>
        <dbReference type="Google" id="ProtNLM"/>
    </source>
</evidence>
<proteinExistence type="predicted"/>
<feature type="non-terminal residue" evidence="1">
    <location>
        <position position="70"/>
    </location>
</feature>
<dbReference type="Proteomes" id="UP000236291">
    <property type="component" value="Unassembled WGS sequence"/>
</dbReference>
<accession>A0A2K3M3K7</accession>